<dbReference type="RefSeq" id="WP_061533383.1">
    <property type="nucleotide sequence ID" value="NZ_CP013233.1"/>
</dbReference>
<dbReference type="PANTHER" id="PTHR10515:SF0">
    <property type="entry name" value="THYMIDINE PHOSPHORYLASE"/>
    <property type="match status" value="1"/>
</dbReference>
<dbReference type="SUPFAM" id="SSF47648">
    <property type="entry name" value="Nucleoside phosphorylase/phosphoribosyltransferase N-terminal domain"/>
    <property type="match status" value="1"/>
</dbReference>
<dbReference type="InterPro" id="IPR013466">
    <property type="entry name" value="Thymidine/AMP_Pase"/>
</dbReference>
<dbReference type="InterPro" id="IPR013102">
    <property type="entry name" value="PYNP_C"/>
</dbReference>
<keyword evidence="2 4" id="KW-0808">Transferase</keyword>
<evidence type="ECO:0000256" key="4">
    <source>
        <dbReference type="HAMAP-Rule" id="MF_00703"/>
    </source>
</evidence>
<accession>A0A127QIX1</accession>
<dbReference type="Pfam" id="PF00591">
    <property type="entry name" value="Glycos_transf_3"/>
    <property type="match status" value="1"/>
</dbReference>
<dbReference type="Pfam" id="PF02885">
    <property type="entry name" value="Glycos_trans_3N"/>
    <property type="match status" value="1"/>
</dbReference>
<dbReference type="InterPro" id="IPR036320">
    <property type="entry name" value="Glycosyl_Trfase_fam3_N_dom_sf"/>
</dbReference>
<keyword evidence="7" id="KW-1185">Reference proteome</keyword>
<dbReference type="Gene3D" id="1.20.970.50">
    <property type="match status" value="1"/>
</dbReference>
<evidence type="ECO:0000256" key="3">
    <source>
        <dbReference type="ARBA" id="ARBA00048550"/>
    </source>
</evidence>
<dbReference type="NCBIfam" id="NF003338">
    <property type="entry name" value="PRK04350.1"/>
    <property type="match status" value="1"/>
</dbReference>
<dbReference type="AlphaFoldDB" id="A0A127QIX1"/>
<dbReference type="InterPro" id="IPR000312">
    <property type="entry name" value="Glycosyl_Trfase_fam3"/>
</dbReference>
<dbReference type="Gene3D" id="3.40.1030.10">
    <property type="entry name" value="Nucleoside phosphorylase/phosphoribosyltransferase catalytic domain"/>
    <property type="match status" value="1"/>
</dbReference>
<dbReference type="InterPro" id="IPR017872">
    <property type="entry name" value="Pyrmidine_PPase_CS"/>
</dbReference>
<evidence type="ECO:0000256" key="1">
    <source>
        <dbReference type="ARBA" id="ARBA00022676"/>
    </source>
</evidence>
<dbReference type="PATRIC" id="fig|279058.18.peg.2226"/>
<evidence type="ECO:0000259" key="5">
    <source>
        <dbReference type="SMART" id="SM00941"/>
    </source>
</evidence>
<dbReference type="EMBL" id="CP013235">
    <property type="protein sequence ID" value="AMP10009.1"/>
    <property type="molecule type" value="Genomic_DNA"/>
</dbReference>
<organism evidence="6 7">
    <name type="scientific">Collimonas arenae</name>
    <dbReference type="NCBI Taxonomy" id="279058"/>
    <lineage>
        <taxon>Bacteria</taxon>
        <taxon>Pseudomonadati</taxon>
        <taxon>Pseudomonadota</taxon>
        <taxon>Betaproteobacteria</taxon>
        <taxon>Burkholderiales</taxon>
        <taxon>Oxalobacteraceae</taxon>
        <taxon>Collimonas</taxon>
    </lineage>
</organism>
<protein>
    <recommendedName>
        <fullName evidence="4">Putative thymidine phosphorylase</fullName>
        <ecNumber evidence="4">2.4.2.4</ecNumber>
    </recommendedName>
    <alternativeName>
        <fullName evidence="4">TdRPase</fullName>
    </alternativeName>
</protein>
<comment type="catalytic activity">
    <reaction evidence="3 4">
        <text>thymidine + phosphate = 2-deoxy-alpha-D-ribose 1-phosphate + thymine</text>
        <dbReference type="Rhea" id="RHEA:16037"/>
        <dbReference type="ChEBI" id="CHEBI:17748"/>
        <dbReference type="ChEBI" id="CHEBI:17821"/>
        <dbReference type="ChEBI" id="CHEBI:43474"/>
        <dbReference type="ChEBI" id="CHEBI:57259"/>
        <dbReference type="EC" id="2.4.2.4"/>
    </reaction>
</comment>
<dbReference type="InterPro" id="IPR028579">
    <property type="entry name" value="Thym_Pase_Put"/>
</dbReference>
<dbReference type="HAMAP" id="MF_00703">
    <property type="entry name" value="Thymid_phosp_2"/>
    <property type="match status" value="1"/>
</dbReference>
<dbReference type="GO" id="GO:0006206">
    <property type="term" value="P:pyrimidine nucleobase metabolic process"/>
    <property type="evidence" value="ECO:0007669"/>
    <property type="project" value="InterPro"/>
</dbReference>
<dbReference type="PROSITE" id="PS00647">
    <property type="entry name" value="THYMID_PHOSPHORYLASE"/>
    <property type="match status" value="1"/>
</dbReference>
<comment type="similarity">
    <text evidence="4">Belongs to the thymidine/pyrimidine-nucleoside phosphorylase family. Type 2 subfamily.</text>
</comment>
<name>A0A127QIX1_9BURK</name>
<proteinExistence type="inferred from homology"/>
<dbReference type="GO" id="GO:0004645">
    <property type="term" value="F:1,4-alpha-oligoglucan phosphorylase activity"/>
    <property type="evidence" value="ECO:0007669"/>
    <property type="project" value="InterPro"/>
</dbReference>
<dbReference type="SMART" id="SM00941">
    <property type="entry name" value="PYNP_C"/>
    <property type="match status" value="1"/>
</dbReference>
<dbReference type="NCBIfam" id="TIGR02645">
    <property type="entry name" value="ARCH_P_rylase"/>
    <property type="match status" value="1"/>
</dbReference>
<evidence type="ECO:0000313" key="6">
    <source>
        <dbReference type="EMBL" id="AMP10009.1"/>
    </source>
</evidence>
<dbReference type="Gene3D" id="3.90.1170.30">
    <property type="entry name" value="Pyrimidine nucleoside phosphorylase-like, C-terminal domain"/>
    <property type="match status" value="1"/>
</dbReference>
<feature type="domain" description="Pyrimidine nucleoside phosphorylase C-terminal" evidence="5">
    <location>
        <begin position="442"/>
        <end position="509"/>
    </location>
</feature>
<dbReference type="PANTHER" id="PTHR10515">
    <property type="entry name" value="THYMIDINE PHOSPHORYLASE"/>
    <property type="match status" value="1"/>
</dbReference>
<sequence>MSYRQPAAAGASGNHATSGLHLRRLGIDTYQEPVAYMRSDCDICRSEGFEAHSRIELWCGERHIVATLNVVHFPMIALHEVGLSEAAWRTLGGNDGDLVRVLHPAPVQSFSSVRAKIYGHPFTSEGVAAIVCDIVAGHYSNIEMAALITACSGSHLDITETIGLTDAMVKVGQRLQWQADMVVDKHCVGGLPGNRTTLLIVPIVAACGLIIPKTSSRAITSPAGTADTMETLAPVALDIDAMRRVVEREGGCIAWGGAVSLSPADDLLIRVEHPLDLDSDGLLVASVLSKKIAAGSTHVVIDLPVGATAKVRSPQAAMALAGRLIAVGEALGITVKPVLTDGTQPVGCGIGPALEAHDVLAVLQNIAGAPQDLRERALLLAANVLELGGKAQVGQGMALAASVLDSGAAWRKFQAICEAQGGMRVPPKAGFTHPVLSQHRGQVVAIDNRRLASIAKLAGAPKAPAAGIVFHAPLGSRMEIGQPYLTIHAASPGELAYARAYAEAQENLISLQEV</sequence>
<keyword evidence="1 4" id="KW-0328">Glycosyltransferase</keyword>
<dbReference type="GO" id="GO:0009032">
    <property type="term" value="F:thymidine phosphorylase activity"/>
    <property type="evidence" value="ECO:0007669"/>
    <property type="project" value="UniProtKB-UniRule"/>
</dbReference>
<evidence type="ECO:0000256" key="2">
    <source>
        <dbReference type="ARBA" id="ARBA00022679"/>
    </source>
</evidence>
<reference evidence="6 7" key="1">
    <citation type="submission" date="2015-11" db="EMBL/GenBank/DDBJ databases">
        <title>Exploring the genomic traits of fungus-feeding bacterial genus Collimonas.</title>
        <authorList>
            <person name="Song C."/>
            <person name="Schmidt R."/>
            <person name="de Jager V."/>
            <person name="Krzyzanowska D."/>
            <person name="Jongedijk E."/>
            <person name="Cankar K."/>
            <person name="Beekwilder J."/>
            <person name="van Veen A."/>
            <person name="de Boer W."/>
            <person name="van Veen J.A."/>
            <person name="Garbeva P."/>
        </authorList>
    </citation>
    <scope>NUCLEOTIDE SEQUENCE [LARGE SCALE GENOMIC DNA]</scope>
    <source>
        <strain evidence="6 7">Ter282</strain>
    </source>
</reference>
<dbReference type="EC" id="2.4.2.4" evidence="4"/>
<dbReference type="SUPFAM" id="SSF54680">
    <property type="entry name" value="Pyrimidine nucleoside phosphorylase C-terminal domain"/>
    <property type="match status" value="1"/>
</dbReference>
<dbReference type="InterPro" id="IPR017459">
    <property type="entry name" value="Glycosyl_Trfase_fam3_N_dom"/>
</dbReference>
<dbReference type="GO" id="GO:0006213">
    <property type="term" value="P:pyrimidine nucleoside metabolic process"/>
    <property type="evidence" value="ECO:0007669"/>
    <property type="project" value="InterPro"/>
</dbReference>
<dbReference type="InterPro" id="IPR000053">
    <property type="entry name" value="Thymidine/pyrmidine_PPase"/>
</dbReference>
<dbReference type="InterPro" id="IPR036566">
    <property type="entry name" value="PYNP-like_C_sf"/>
</dbReference>
<dbReference type="SUPFAM" id="SSF52418">
    <property type="entry name" value="Nucleoside phosphorylase/phosphoribosyltransferase catalytic domain"/>
    <property type="match status" value="1"/>
</dbReference>
<dbReference type="Proteomes" id="UP000071778">
    <property type="component" value="Chromosome"/>
</dbReference>
<gene>
    <name evidence="6" type="ORF">CAter282_2259</name>
</gene>
<dbReference type="GO" id="GO:0005829">
    <property type="term" value="C:cytosol"/>
    <property type="evidence" value="ECO:0007669"/>
    <property type="project" value="TreeGrafter"/>
</dbReference>
<evidence type="ECO:0000313" key="7">
    <source>
        <dbReference type="Proteomes" id="UP000071778"/>
    </source>
</evidence>
<dbReference type="InterPro" id="IPR035902">
    <property type="entry name" value="Nuc_phospho_transferase"/>
</dbReference>
<dbReference type="OrthoDB" id="341217at2"/>